<organism evidence="2 3">
    <name type="scientific">Frondihabitans sucicola</name>
    <dbReference type="NCBI Taxonomy" id="1268041"/>
    <lineage>
        <taxon>Bacteria</taxon>
        <taxon>Bacillati</taxon>
        <taxon>Actinomycetota</taxon>
        <taxon>Actinomycetes</taxon>
        <taxon>Micrococcales</taxon>
        <taxon>Microbacteriaceae</taxon>
        <taxon>Frondihabitans</taxon>
    </lineage>
</organism>
<gene>
    <name evidence="2" type="ORF">GCM10025867_08950</name>
</gene>
<feature type="transmembrane region" description="Helical" evidence="1">
    <location>
        <begin position="43"/>
        <end position="65"/>
    </location>
</feature>
<evidence type="ECO:0000256" key="1">
    <source>
        <dbReference type="SAM" id="Phobius"/>
    </source>
</evidence>
<dbReference type="EMBL" id="AP027732">
    <property type="protein sequence ID" value="BDZ48654.1"/>
    <property type="molecule type" value="Genomic_DNA"/>
</dbReference>
<protein>
    <recommendedName>
        <fullName evidence="4">DUF2530 domain-containing protein</fullName>
    </recommendedName>
</protein>
<evidence type="ECO:0008006" key="4">
    <source>
        <dbReference type="Google" id="ProtNLM"/>
    </source>
</evidence>
<name>A0ABN6XUT0_9MICO</name>
<proteinExistence type="predicted"/>
<keyword evidence="3" id="KW-1185">Reference proteome</keyword>
<keyword evidence="1" id="KW-0472">Membrane</keyword>
<reference evidence="3" key="1">
    <citation type="journal article" date="2019" name="Int. J. Syst. Evol. Microbiol.">
        <title>The Global Catalogue of Microorganisms (GCM) 10K type strain sequencing project: providing services to taxonomists for standard genome sequencing and annotation.</title>
        <authorList>
            <consortium name="The Broad Institute Genomics Platform"/>
            <consortium name="The Broad Institute Genome Sequencing Center for Infectious Disease"/>
            <person name="Wu L."/>
            <person name="Ma J."/>
        </authorList>
    </citation>
    <scope>NUCLEOTIDE SEQUENCE [LARGE SCALE GENOMIC DNA]</scope>
    <source>
        <strain evidence="3">NBRC 108728</strain>
    </source>
</reference>
<keyword evidence="1" id="KW-0812">Transmembrane</keyword>
<keyword evidence="1" id="KW-1133">Transmembrane helix</keyword>
<evidence type="ECO:0000313" key="3">
    <source>
        <dbReference type="Proteomes" id="UP001321486"/>
    </source>
</evidence>
<accession>A0ABN6XUT0</accession>
<feature type="transmembrane region" description="Helical" evidence="1">
    <location>
        <begin position="16"/>
        <end position="37"/>
    </location>
</feature>
<sequence length="78" mass="8731">MSNDEMKRRRGPATSWLVAYVAAGVWLVAALVSLFSVEKNPTIWVTLLNFLPPLVFAALGTYGLVWSRRHPDTEKSVE</sequence>
<evidence type="ECO:0000313" key="2">
    <source>
        <dbReference type="EMBL" id="BDZ48654.1"/>
    </source>
</evidence>
<dbReference type="Proteomes" id="UP001321486">
    <property type="component" value="Chromosome"/>
</dbReference>